<name>A0ABV7JZN2_9ALTE</name>
<proteinExistence type="predicted"/>
<organism evidence="1 2">
    <name type="scientific">Alteromonas oceani</name>
    <dbReference type="NCBI Taxonomy" id="2071609"/>
    <lineage>
        <taxon>Bacteria</taxon>
        <taxon>Pseudomonadati</taxon>
        <taxon>Pseudomonadota</taxon>
        <taxon>Gammaproteobacteria</taxon>
        <taxon>Alteromonadales</taxon>
        <taxon>Alteromonadaceae</taxon>
        <taxon>Alteromonas/Salinimonas group</taxon>
        <taxon>Alteromonas</taxon>
    </lineage>
</organism>
<comment type="caution">
    <text evidence="1">The sequence shown here is derived from an EMBL/GenBank/DDBJ whole genome shotgun (WGS) entry which is preliminary data.</text>
</comment>
<accession>A0ABV7JZN2</accession>
<dbReference type="EMBL" id="JBHRSX010000093">
    <property type="protein sequence ID" value="MFC3203508.1"/>
    <property type="molecule type" value="Genomic_DNA"/>
</dbReference>
<gene>
    <name evidence="1" type="ORF">ACFOEW_16990</name>
</gene>
<dbReference type="Proteomes" id="UP001595477">
    <property type="component" value="Unassembled WGS sequence"/>
</dbReference>
<keyword evidence="2" id="KW-1185">Reference proteome</keyword>
<protein>
    <submittedName>
        <fullName evidence="1">Uncharacterized protein</fullName>
    </submittedName>
</protein>
<evidence type="ECO:0000313" key="1">
    <source>
        <dbReference type="EMBL" id="MFC3203508.1"/>
    </source>
</evidence>
<sequence>MRQFTPHPDLVKAISSFGETPFRVTMLRDRYLELFSTNRTKNEVRRWAHSFMRTFVKHGLLIELNGTEYNVAHYMATEKLLGERGTEQSGSKDVSPLYNYASEIQKRLQARQKDILISLGATEELESLRKEFPEMASRIDSKLHDLREDNVRTLGKIKALETLLATHS</sequence>
<evidence type="ECO:0000313" key="2">
    <source>
        <dbReference type="Proteomes" id="UP001595477"/>
    </source>
</evidence>
<dbReference type="RefSeq" id="WP_123324636.1">
    <property type="nucleotide sequence ID" value="NZ_JBHRSX010000093.1"/>
</dbReference>
<reference evidence="2" key="1">
    <citation type="journal article" date="2019" name="Int. J. Syst. Evol. Microbiol.">
        <title>The Global Catalogue of Microorganisms (GCM) 10K type strain sequencing project: providing services to taxonomists for standard genome sequencing and annotation.</title>
        <authorList>
            <consortium name="The Broad Institute Genomics Platform"/>
            <consortium name="The Broad Institute Genome Sequencing Center for Infectious Disease"/>
            <person name="Wu L."/>
            <person name="Ma J."/>
        </authorList>
    </citation>
    <scope>NUCLEOTIDE SEQUENCE [LARGE SCALE GENOMIC DNA]</scope>
    <source>
        <strain evidence="2">KCTC 52449</strain>
    </source>
</reference>